<dbReference type="Gene3D" id="3.90.320.10">
    <property type="match status" value="1"/>
</dbReference>
<name>A0A3B1CHM1_9ZZZZ</name>
<reference evidence="3" key="1">
    <citation type="submission" date="2018-06" db="EMBL/GenBank/DDBJ databases">
        <authorList>
            <person name="Zhirakovskaya E."/>
        </authorList>
    </citation>
    <scope>NUCLEOTIDE SEQUENCE</scope>
</reference>
<dbReference type="AlphaFoldDB" id="A0A3B1CHM1"/>
<dbReference type="InterPro" id="IPR011604">
    <property type="entry name" value="PDDEXK-like_dom_sf"/>
</dbReference>
<dbReference type="Pfam" id="PF12705">
    <property type="entry name" value="PDDEXK_1"/>
    <property type="match status" value="1"/>
</dbReference>
<protein>
    <recommendedName>
        <fullName evidence="2">PD-(D/E)XK endonuclease-like domain-containing protein</fullName>
    </recommendedName>
</protein>
<organism evidence="3">
    <name type="scientific">hydrothermal vent metagenome</name>
    <dbReference type="NCBI Taxonomy" id="652676"/>
    <lineage>
        <taxon>unclassified sequences</taxon>
        <taxon>metagenomes</taxon>
        <taxon>ecological metagenomes</taxon>
    </lineage>
</organism>
<evidence type="ECO:0000313" key="3">
    <source>
        <dbReference type="EMBL" id="VAX29976.1"/>
    </source>
</evidence>
<proteinExistence type="predicted"/>
<dbReference type="InterPro" id="IPR038726">
    <property type="entry name" value="PDDEXK_AddAB-type"/>
</dbReference>
<feature type="coiled-coil region" evidence="1">
    <location>
        <begin position="276"/>
        <end position="303"/>
    </location>
</feature>
<accession>A0A3B1CHM1</accession>
<gene>
    <name evidence="3" type="ORF">MNBD_NITROSPIRAE01-2083</name>
</gene>
<keyword evidence="1" id="KW-0175">Coiled coil</keyword>
<sequence length="398" mass="46751">MPYSASRLETYRQCPQKFKFTYVDGIKTASEGIEAFMGSRVHETLETLYTDLKFCKTVTLESLLDFYHRSWAKAWHDDVKIVREDLTPDNYEALGEKCVVDYYNHYTPFDQGRTLGIEHRVNFDLDPEGQYSILGFIDRISQPKDKVIWIHDYKAKSHLPSQQDLDEDRQLAFYQMAIKQLWPDIEEVELVWHYVMFDQEIHSRRSDAQLEELRQETITLIQEIESATDFPSKKSGLCNWCEHQSICPQFKHLFETKDLPPNEYMGEPGVQLGERLVYLQAEEEKIKKELKQVKEALTDYTKKKGVETVFTKDHKILVKFYSNIKFPGRKDPGRQNLEKLIRDAGLWDVSSSLDVYALARLIDKSGWDVEVVEKIKKFGTPDQTPWIKAFPKNQRRGW</sequence>
<dbReference type="EMBL" id="UOGF01000058">
    <property type="protein sequence ID" value="VAX29976.1"/>
    <property type="molecule type" value="Genomic_DNA"/>
</dbReference>
<feature type="domain" description="PD-(D/E)XK endonuclease-like" evidence="2">
    <location>
        <begin position="3"/>
        <end position="248"/>
    </location>
</feature>
<evidence type="ECO:0000259" key="2">
    <source>
        <dbReference type="Pfam" id="PF12705"/>
    </source>
</evidence>
<evidence type="ECO:0000256" key="1">
    <source>
        <dbReference type="SAM" id="Coils"/>
    </source>
</evidence>